<name>A0AAW5SN37_MYCNV</name>
<dbReference type="PROSITE" id="PS50921">
    <property type="entry name" value="ANTAR"/>
    <property type="match status" value="1"/>
</dbReference>
<gene>
    <name evidence="3" type="ORF">H7I77_20235</name>
    <name evidence="2" type="ORF">RMCN_4218</name>
</gene>
<evidence type="ECO:0000313" key="5">
    <source>
        <dbReference type="Proteomes" id="UP001207528"/>
    </source>
</evidence>
<evidence type="ECO:0000313" key="2">
    <source>
        <dbReference type="EMBL" id="GAT11085.1"/>
    </source>
</evidence>
<proteinExistence type="predicted"/>
<dbReference type="SUPFAM" id="SSF52172">
    <property type="entry name" value="CheY-like"/>
    <property type="match status" value="1"/>
</dbReference>
<evidence type="ECO:0000259" key="1">
    <source>
        <dbReference type="PROSITE" id="PS50921"/>
    </source>
</evidence>
<dbReference type="Pfam" id="PF03861">
    <property type="entry name" value="ANTAR"/>
    <property type="match status" value="1"/>
</dbReference>
<evidence type="ECO:0000313" key="3">
    <source>
        <dbReference type="EMBL" id="MCV7025649.1"/>
    </source>
</evidence>
<dbReference type="Gene3D" id="1.10.10.10">
    <property type="entry name" value="Winged helix-like DNA-binding domain superfamily/Winged helix DNA-binding domain"/>
    <property type="match status" value="1"/>
</dbReference>
<accession>A0AAW5SN37</accession>
<dbReference type="RefSeq" id="WP_064413786.1">
    <property type="nucleotide sequence ID" value="NZ_BCTA01000057.1"/>
</dbReference>
<dbReference type="EMBL" id="BCTA01000057">
    <property type="protein sequence ID" value="GAT11085.1"/>
    <property type="molecule type" value="Genomic_DNA"/>
</dbReference>
<sequence>MPAPSFQPRQHPELITLLHRILERLQADLANTLGVAVTVHDKRFNEGVSTLATLGVEGEMIAAQLSGLGGPVADALTHQVPVLSLDLWTDDRWPALTFDAASEQASGITAELKTAHGAAAVPGFWREDAAIVLSCTLTEPASALTVTTLIAYEQLVSAALVTTAAQNEAAFEDLLAALQSRGAIEQAKGALMGLVGCDAEQAWSMLRRASQEFNVKLRELAVALLEHISGRPAQQPGVAEPIAPQQSARDAARLLWTAMANEQRRSDGP</sequence>
<keyword evidence="4" id="KW-1185">Reference proteome</keyword>
<feature type="domain" description="ANTAR" evidence="1">
    <location>
        <begin position="164"/>
        <end position="225"/>
    </location>
</feature>
<dbReference type="SMART" id="SM01012">
    <property type="entry name" value="ANTAR"/>
    <property type="match status" value="1"/>
</dbReference>
<dbReference type="Proteomes" id="UP001207528">
    <property type="component" value="Unassembled WGS sequence"/>
</dbReference>
<dbReference type="InterPro" id="IPR005561">
    <property type="entry name" value="ANTAR"/>
</dbReference>
<dbReference type="EMBL" id="JACKTI010000053">
    <property type="protein sequence ID" value="MCV7025649.1"/>
    <property type="molecule type" value="Genomic_DNA"/>
</dbReference>
<protein>
    <submittedName>
        <fullName evidence="3">ANTAR domain-containing protein</fullName>
    </submittedName>
</protein>
<dbReference type="AlphaFoldDB" id="A0AAW5SN37"/>
<reference evidence="3" key="2">
    <citation type="submission" date="2020-07" db="EMBL/GenBank/DDBJ databases">
        <authorList>
            <person name="Pettersson B.M.F."/>
            <person name="Behra P.R.K."/>
            <person name="Ramesh M."/>
            <person name="Das S."/>
            <person name="Dasgupta S."/>
            <person name="Kirsebom L.A."/>
        </authorList>
    </citation>
    <scope>NUCLEOTIDE SEQUENCE</scope>
    <source>
        <strain evidence="3">DSM 44203</strain>
    </source>
</reference>
<dbReference type="InterPro" id="IPR036388">
    <property type="entry name" value="WH-like_DNA-bd_sf"/>
</dbReference>
<dbReference type="GO" id="GO:0003723">
    <property type="term" value="F:RNA binding"/>
    <property type="evidence" value="ECO:0007669"/>
    <property type="project" value="InterPro"/>
</dbReference>
<reference evidence="2 4" key="1">
    <citation type="journal article" date="2016" name="Genome Announc.">
        <title>Draft Genome Sequences of Five Rapidly Growing Mycobacterium Species, M. thermoresistibile, M. fortuitum subsp. acetamidolyticum, M. canariasense, M. brisbanense, and M. novocastrense.</title>
        <authorList>
            <person name="Katahira K."/>
            <person name="Ogura Y."/>
            <person name="Gotoh Y."/>
            <person name="Hayashi T."/>
        </authorList>
    </citation>
    <scope>NUCLEOTIDE SEQUENCE [LARGE SCALE GENOMIC DNA]</scope>
    <source>
        <strain evidence="2 4">JCM18114</strain>
    </source>
</reference>
<comment type="caution">
    <text evidence="3">The sequence shown here is derived from an EMBL/GenBank/DDBJ whole genome shotgun (WGS) entry which is preliminary data.</text>
</comment>
<dbReference type="Proteomes" id="UP000069773">
    <property type="component" value="Unassembled WGS sequence"/>
</dbReference>
<reference evidence="3" key="3">
    <citation type="journal article" date="2022" name="BMC Genomics">
        <title>Comparative genome analysis of mycobacteria focusing on tRNA and non-coding RNA.</title>
        <authorList>
            <person name="Behra P.R.K."/>
            <person name="Pettersson B.M.F."/>
            <person name="Ramesh M."/>
            <person name="Das S."/>
            <person name="Dasgupta S."/>
            <person name="Kirsebom L.A."/>
        </authorList>
    </citation>
    <scope>NUCLEOTIDE SEQUENCE</scope>
    <source>
        <strain evidence="3">DSM 44203</strain>
    </source>
</reference>
<organism evidence="3 5">
    <name type="scientific">Mycolicibacterium novocastrense</name>
    <name type="common">Mycobacterium novocastrense</name>
    <dbReference type="NCBI Taxonomy" id="59813"/>
    <lineage>
        <taxon>Bacteria</taxon>
        <taxon>Bacillati</taxon>
        <taxon>Actinomycetota</taxon>
        <taxon>Actinomycetes</taxon>
        <taxon>Mycobacteriales</taxon>
        <taxon>Mycobacteriaceae</taxon>
        <taxon>Mycolicibacterium</taxon>
    </lineage>
</organism>
<evidence type="ECO:0000313" key="4">
    <source>
        <dbReference type="Proteomes" id="UP000069773"/>
    </source>
</evidence>
<dbReference type="InterPro" id="IPR011006">
    <property type="entry name" value="CheY-like_superfamily"/>
</dbReference>